<sequence length="105" mass="12054">MWTSPEDDECGDDEVPYLMDDDDVSRQAIAIVILAFHAVVKNGLATQKRVRKEMCASRVSVENGCKILLLLTESNYCRRFVFHPPYRFIAWILWRKGMGTSSKGR</sequence>
<organism evidence="1 2">
    <name type="scientific">Peronosclerospora sorghi</name>
    <dbReference type="NCBI Taxonomy" id="230839"/>
    <lineage>
        <taxon>Eukaryota</taxon>
        <taxon>Sar</taxon>
        <taxon>Stramenopiles</taxon>
        <taxon>Oomycota</taxon>
        <taxon>Peronosporomycetes</taxon>
        <taxon>Peronosporales</taxon>
        <taxon>Peronosporaceae</taxon>
        <taxon>Peronosclerospora</taxon>
    </lineage>
</organism>
<evidence type="ECO:0000313" key="1">
    <source>
        <dbReference type="EMBL" id="KAI9915024.1"/>
    </source>
</evidence>
<dbReference type="EMBL" id="CM047582">
    <property type="protein sequence ID" value="KAI9915024.1"/>
    <property type="molecule type" value="Genomic_DNA"/>
</dbReference>
<accession>A0ACC0W8C5</accession>
<proteinExistence type="predicted"/>
<keyword evidence="2" id="KW-1185">Reference proteome</keyword>
<protein>
    <submittedName>
        <fullName evidence="1">Uncharacterized protein</fullName>
    </submittedName>
</protein>
<dbReference type="Proteomes" id="UP001163321">
    <property type="component" value="Chromosome 3"/>
</dbReference>
<comment type="caution">
    <text evidence="1">The sequence shown here is derived from an EMBL/GenBank/DDBJ whole genome shotgun (WGS) entry which is preliminary data.</text>
</comment>
<gene>
    <name evidence="1" type="ORF">PsorP6_008419</name>
</gene>
<name>A0ACC0W8C5_9STRA</name>
<evidence type="ECO:0000313" key="2">
    <source>
        <dbReference type="Proteomes" id="UP001163321"/>
    </source>
</evidence>
<reference evidence="1 2" key="1">
    <citation type="journal article" date="2022" name="bioRxiv">
        <title>The genome of the oomycete Peronosclerospora sorghi, a cosmopolitan pathogen of maize and sorghum, is inflated with dispersed pseudogenes.</title>
        <authorList>
            <person name="Fletcher K."/>
            <person name="Martin F."/>
            <person name="Isakeit T."/>
            <person name="Cavanaugh K."/>
            <person name="Magill C."/>
            <person name="Michelmore R."/>
        </authorList>
    </citation>
    <scope>NUCLEOTIDE SEQUENCE [LARGE SCALE GENOMIC DNA]</scope>
    <source>
        <strain evidence="1">P6</strain>
    </source>
</reference>